<sequence length="986" mass="109714">MLRKYIYKIYLYFFTPLLLFLFVSNVVKAQTYDPSEWFMAGANPQRASHVDSTGENMTALTTKLYVQWYHPIEPYINYSTQVIVADNVLYISSSKGLYAFNADTGDLAWVYPTDMPLGDSPTVINDTVYVGGFDRRIHAIDATPDQSDLATDPTTGQPVNTKVRWLSEPAGGGFDTNPLVIDTRVYATNRDGKLYVYDTEGGVLQWTYQTGGPVNFSPAYKNGVIYLASQDMHVYAINTTTHALMWKTAQKLPGEGFFTYWPVIYTDPDTQKDYVIVNGAENYPINNWGPELDLGNLVTTQELHELYPHYGSDPRGTLIGLPGNDPWVWSSGTNTIDTSKPNDVGNGPTNTISGYFENKPYRRTVFVLDAATGGELTYSYTREDGTTGNTYAPYLWSGTSSGPRYPAVVGGDGVIYMQNNYRSDLWIAGGGLSGWKFGTPILSIGNKNWTAVDEPHSFSTAGNVIYAKNLRERELFTVNLSNYQETSIIGYDLDTLALGYASAYSGQFGSSDGIYGTHGAQSPAVPYKGRLYIMASNSLMAFSKDNITPEQLPLAKTVAVLPLNSLLTDQDLKQRLSSEIQKIIGPCQVAKDWQNCHLRPAYYTESAFYQIITIYINADYLTDYFHNPADTIAVLLGTLPFVTDPQLKSDLEAYIQSEYNQFPPDTYAHIGWDTGQPREWSVVPPEIESQMSAFGKQTSVNPRGMGHGIKYWTYPPYNIYAVWKYAEHFGGAAGLFAKIQSKLKAPPADADLTGRPFVNNAFITGYIGYIQLHDLAVSTGMTPRADIQTYRDTLDHLLTLRADTFSTYPTVEIPNGERYRKTLNISGNFLYMVPELADHLRTHAVSRVTTAITEYDRIAPYWFVGKLDVTFGEGSTHPLYDVPSVFQARAHILGQSREVLAKYLDVPVFERGDLFYIDNLVSLLEAPTHTPPPQGDLNGDNTVNIQDIIVLINEIFTPSGVIESDINSDGKVDILDVIALINMIFS</sequence>
<dbReference type="SUPFAM" id="SSF50998">
    <property type="entry name" value="Quinoprotein alcohol dehydrogenase-like"/>
    <property type="match status" value="1"/>
</dbReference>
<dbReference type="InterPro" id="IPR036439">
    <property type="entry name" value="Dockerin_dom_sf"/>
</dbReference>
<dbReference type="InterPro" id="IPR015943">
    <property type="entry name" value="WD40/YVTN_repeat-like_dom_sf"/>
</dbReference>
<dbReference type="PANTHER" id="PTHR34512">
    <property type="entry name" value="CELL SURFACE PROTEIN"/>
    <property type="match status" value="1"/>
</dbReference>
<dbReference type="GO" id="GO:0000272">
    <property type="term" value="P:polysaccharide catabolic process"/>
    <property type="evidence" value="ECO:0007669"/>
    <property type="project" value="InterPro"/>
</dbReference>
<dbReference type="InterPro" id="IPR018391">
    <property type="entry name" value="PQQ_b-propeller_rpt"/>
</dbReference>
<dbReference type="EMBL" id="PCXU01000002">
    <property type="protein sequence ID" value="PIR43918.1"/>
    <property type="molecule type" value="Genomic_DNA"/>
</dbReference>
<proteinExistence type="predicted"/>
<dbReference type="SUPFAM" id="SSF63446">
    <property type="entry name" value="Type I dockerin domain"/>
    <property type="match status" value="1"/>
</dbReference>
<dbReference type="GO" id="GO:0004553">
    <property type="term" value="F:hydrolase activity, hydrolyzing O-glycosyl compounds"/>
    <property type="evidence" value="ECO:0007669"/>
    <property type="project" value="InterPro"/>
</dbReference>
<dbReference type="InterPro" id="IPR011047">
    <property type="entry name" value="Quinoprotein_ADH-like_sf"/>
</dbReference>
<reference evidence="2 3" key="1">
    <citation type="submission" date="2017-09" db="EMBL/GenBank/DDBJ databases">
        <title>Depth-based differentiation of microbial function through sediment-hosted aquifers and enrichment of novel symbionts in the deep terrestrial subsurface.</title>
        <authorList>
            <person name="Probst A.J."/>
            <person name="Ladd B."/>
            <person name="Jarett J.K."/>
            <person name="Geller-Mcgrath D.E."/>
            <person name="Sieber C.M."/>
            <person name="Emerson J.B."/>
            <person name="Anantharaman K."/>
            <person name="Thomas B.C."/>
            <person name="Malmstrom R."/>
            <person name="Stieglmeier M."/>
            <person name="Klingl A."/>
            <person name="Woyke T."/>
            <person name="Ryan C.M."/>
            <person name="Banfield J.F."/>
        </authorList>
    </citation>
    <scope>NUCLEOTIDE SEQUENCE [LARGE SCALE GENOMIC DNA]</scope>
    <source>
        <strain evidence="2">CG10_big_fil_rev_8_21_14_0_10_32_10</strain>
    </source>
</reference>
<dbReference type="InterPro" id="IPR002105">
    <property type="entry name" value="Dockerin_1_rpt"/>
</dbReference>
<dbReference type="PROSITE" id="PS51766">
    <property type="entry name" value="DOCKERIN"/>
    <property type="match status" value="1"/>
</dbReference>
<dbReference type="CDD" id="cd14254">
    <property type="entry name" value="Dockerin_II"/>
    <property type="match status" value="1"/>
</dbReference>
<evidence type="ECO:0000313" key="3">
    <source>
        <dbReference type="Proteomes" id="UP000230214"/>
    </source>
</evidence>
<accession>A0A2H0RBM6</accession>
<feature type="domain" description="Dockerin" evidence="1">
    <location>
        <begin position="930"/>
        <end position="986"/>
    </location>
</feature>
<name>A0A2H0RBM6_UNCKA</name>
<dbReference type="PANTHER" id="PTHR34512:SF30">
    <property type="entry name" value="OUTER MEMBRANE PROTEIN ASSEMBLY FACTOR BAMB"/>
    <property type="match status" value="1"/>
</dbReference>
<dbReference type="InterPro" id="IPR016134">
    <property type="entry name" value="Dockerin_dom"/>
</dbReference>
<evidence type="ECO:0000313" key="2">
    <source>
        <dbReference type="EMBL" id="PIR43918.1"/>
    </source>
</evidence>
<dbReference type="SMART" id="SM00564">
    <property type="entry name" value="PQQ"/>
    <property type="match status" value="4"/>
</dbReference>
<organism evidence="2 3">
    <name type="scientific">candidate division WWE3 bacterium CG10_big_fil_rev_8_21_14_0_10_32_10</name>
    <dbReference type="NCBI Taxonomy" id="1975090"/>
    <lineage>
        <taxon>Bacteria</taxon>
        <taxon>Katanobacteria</taxon>
    </lineage>
</organism>
<comment type="caution">
    <text evidence="2">The sequence shown here is derived from an EMBL/GenBank/DDBJ whole genome shotgun (WGS) entry which is preliminary data.</text>
</comment>
<dbReference type="Pfam" id="PF13360">
    <property type="entry name" value="PQQ_2"/>
    <property type="match status" value="2"/>
</dbReference>
<dbReference type="InterPro" id="IPR002372">
    <property type="entry name" value="PQQ_rpt_dom"/>
</dbReference>
<protein>
    <recommendedName>
        <fullName evidence="1">Dockerin domain-containing protein</fullName>
    </recommendedName>
</protein>
<dbReference type="Gene3D" id="1.10.1330.10">
    <property type="entry name" value="Dockerin domain"/>
    <property type="match status" value="1"/>
</dbReference>
<dbReference type="PROSITE" id="PS00018">
    <property type="entry name" value="EF_HAND_1"/>
    <property type="match status" value="1"/>
</dbReference>
<dbReference type="Proteomes" id="UP000230214">
    <property type="component" value="Unassembled WGS sequence"/>
</dbReference>
<gene>
    <name evidence="2" type="ORF">COV24_00105</name>
</gene>
<dbReference type="Gene3D" id="2.130.10.10">
    <property type="entry name" value="YVTN repeat-like/Quinoprotein amine dehydrogenase"/>
    <property type="match status" value="1"/>
</dbReference>
<evidence type="ECO:0000259" key="1">
    <source>
        <dbReference type="PROSITE" id="PS51766"/>
    </source>
</evidence>
<dbReference type="Pfam" id="PF00404">
    <property type="entry name" value="Dockerin_1"/>
    <property type="match status" value="1"/>
</dbReference>
<dbReference type="AlphaFoldDB" id="A0A2H0RBM6"/>
<dbReference type="InterPro" id="IPR018247">
    <property type="entry name" value="EF_Hand_1_Ca_BS"/>
</dbReference>